<dbReference type="Proteomes" id="UP000287394">
    <property type="component" value="Chromosome"/>
</dbReference>
<dbReference type="AlphaFoldDB" id="A0A402D1I3"/>
<accession>A0A402D1I3</accession>
<gene>
    <name evidence="1" type="ORF">CCAX7_006960</name>
</gene>
<reference evidence="1 2" key="1">
    <citation type="journal article" date="2019" name="Int. J. Syst. Evol. Microbiol.">
        <title>Capsulimonas corticalis gen. nov., sp. nov., an aerobic capsulated bacterium, of a novel bacterial order, Capsulimonadales ord. nov., of the class Armatimonadia of the phylum Armatimonadetes.</title>
        <authorList>
            <person name="Li J."/>
            <person name="Kudo C."/>
            <person name="Tonouchi A."/>
        </authorList>
    </citation>
    <scope>NUCLEOTIDE SEQUENCE [LARGE SCALE GENOMIC DNA]</scope>
    <source>
        <strain evidence="1 2">AX-7</strain>
    </source>
</reference>
<sequence length="173" mass="18010">MTMSHSSACPGCGLELQGMETHCPRCGLELSIVPPAPPPPIPGDAPNPMTMAGHCSNCGLQLPRFQPICPNCGARVSPVQSEPWNSAMGRIPPAAPEQKLITGNKIVDGILGFLFVPLTLMLGGIGILAIPITFLALNRKHRAFTQGMGIGVALTILLALGALVACLTSLKNL</sequence>
<dbReference type="KEGG" id="ccot:CCAX7_006960"/>
<evidence type="ECO:0000313" key="2">
    <source>
        <dbReference type="Proteomes" id="UP000287394"/>
    </source>
</evidence>
<protein>
    <submittedName>
        <fullName evidence="1">Uncharacterized protein</fullName>
    </submittedName>
</protein>
<evidence type="ECO:0000313" key="1">
    <source>
        <dbReference type="EMBL" id="BDI28645.1"/>
    </source>
</evidence>
<organism evidence="1 2">
    <name type="scientific">Capsulimonas corticalis</name>
    <dbReference type="NCBI Taxonomy" id="2219043"/>
    <lineage>
        <taxon>Bacteria</taxon>
        <taxon>Bacillati</taxon>
        <taxon>Armatimonadota</taxon>
        <taxon>Armatimonadia</taxon>
        <taxon>Capsulimonadales</taxon>
        <taxon>Capsulimonadaceae</taxon>
        <taxon>Capsulimonas</taxon>
    </lineage>
</organism>
<proteinExistence type="predicted"/>
<dbReference type="RefSeq" id="WP_165864458.1">
    <property type="nucleotide sequence ID" value="NZ_AP025739.1"/>
</dbReference>
<name>A0A402D1I3_9BACT</name>
<dbReference type="EMBL" id="AP025739">
    <property type="protein sequence ID" value="BDI28645.1"/>
    <property type="molecule type" value="Genomic_DNA"/>
</dbReference>
<keyword evidence="2" id="KW-1185">Reference proteome</keyword>